<dbReference type="InterPro" id="IPR006261">
    <property type="entry name" value="dGTPase"/>
</dbReference>
<dbReference type="InterPro" id="IPR026875">
    <property type="entry name" value="PHydrolase_assoc_dom"/>
</dbReference>
<name>A0ABT5HTS8_9CAUL</name>
<dbReference type="EMBL" id="JAQQKX010000006">
    <property type="protein sequence ID" value="MDC7683470.1"/>
    <property type="molecule type" value="Genomic_DNA"/>
</dbReference>
<protein>
    <recommendedName>
        <fullName evidence="2">Deoxyguanosinetriphosphate triphosphohydrolase-like protein</fullName>
    </recommendedName>
</protein>
<comment type="similarity">
    <text evidence="2">Belongs to the dGTPase family. Type 2 subfamily.</text>
</comment>
<dbReference type="NCBIfam" id="NF002326">
    <property type="entry name" value="PRK01286.1-1"/>
    <property type="match status" value="1"/>
</dbReference>
<dbReference type="PANTHER" id="PTHR11373:SF43">
    <property type="entry name" value="DEOXYGUANOSINETRIPHOSPHATE TRIPHOSPHOHYDROLASE-LIKE PROTEIN"/>
    <property type="match status" value="1"/>
</dbReference>
<evidence type="ECO:0000313" key="5">
    <source>
        <dbReference type="Proteomes" id="UP001214854"/>
    </source>
</evidence>
<evidence type="ECO:0000313" key="4">
    <source>
        <dbReference type="EMBL" id="MDC7683470.1"/>
    </source>
</evidence>
<feature type="domain" description="HD" evidence="3">
    <location>
        <begin position="75"/>
        <end position="215"/>
    </location>
</feature>
<dbReference type="HAMAP" id="MF_01212">
    <property type="entry name" value="dGTPase_type2"/>
    <property type="match status" value="1"/>
</dbReference>
<dbReference type="NCBIfam" id="NF002328">
    <property type="entry name" value="PRK01286.1-3"/>
    <property type="match status" value="1"/>
</dbReference>
<dbReference type="InterPro" id="IPR006674">
    <property type="entry name" value="HD_domain"/>
</dbReference>
<dbReference type="SMART" id="SM00471">
    <property type="entry name" value="HDc"/>
    <property type="match status" value="1"/>
</dbReference>
<accession>A0ABT5HTS8</accession>
<dbReference type="InterPro" id="IPR023023">
    <property type="entry name" value="dNTPase_2"/>
</dbReference>
<dbReference type="InterPro" id="IPR003607">
    <property type="entry name" value="HD/PDEase_dom"/>
</dbReference>
<evidence type="ECO:0000256" key="2">
    <source>
        <dbReference type="HAMAP-Rule" id="MF_01212"/>
    </source>
</evidence>
<dbReference type="Gene3D" id="1.10.3210.10">
    <property type="entry name" value="Hypothetical protein af1432"/>
    <property type="match status" value="1"/>
</dbReference>
<evidence type="ECO:0000256" key="1">
    <source>
        <dbReference type="ARBA" id="ARBA00022801"/>
    </source>
</evidence>
<dbReference type="PROSITE" id="PS51831">
    <property type="entry name" value="HD"/>
    <property type="match status" value="1"/>
</dbReference>
<dbReference type="InterPro" id="IPR050135">
    <property type="entry name" value="dGTPase-like"/>
</dbReference>
<evidence type="ECO:0000259" key="3">
    <source>
        <dbReference type="PROSITE" id="PS51831"/>
    </source>
</evidence>
<sequence>MSADSVAKPPMTLSLAAFAENAAASRGRLYHEAESSTRTPFARDRDRVIHCTAFRRLKGKTQVFVADEGDYFRTRLTHSLEVAQVARSLAHTLGADQDLAETIALSHDLGHSPFGHAGEDELHKMMEPWGGFDHNVQTFRIVTRLEHRYPAFEGLNLTWETLEGIIKHNGPVAHKLGKPAWKSVADFSDEWDLRLETYASLEAQIAAIADDIAYNNHDVDDGLRAGLFTLDELRDIPLIGPAIREVEKDWPLIDTRLLRLEAIRRVIGFMIRDVCQETEARLRADGIETTEDVRHAQRQMVQFSHAVNEDLSRLRAFLYAKMYKHFMVNRTRSQAKRVLGQMFTLFMEEPEVLPPGWFGRVCTKDTEAQRARVVCDYIAGMTDSFAISQHKALFSL</sequence>
<reference evidence="4 5" key="1">
    <citation type="submission" date="2023-01" db="EMBL/GenBank/DDBJ databases">
        <title>Novel species of the genus Asticcacaulis isolated from rivers.</title>
        <authorList>
            <person name="Lu H."/>
        </authorList>
    </citation>
    <scope>NUCLEOTIDE SEQUENCE [LARGE SCALE GENOMIC DNA]</scope>
    <source>
        <strain evidence="4 5">BYS171W</strain>
    </source>
</reference>
<dbReference type="NCBIfam" id="TIGR01353">
    <property type="entry name" value="dGTP_triPase"/>
    <property type="match status" value="1"/>
</dbReference>
<dbReference type="InterPro" id="IPR006675">
    <property type="entry name" value="HDIG_dom"/>
</dbReference>
<keyword evidence="1 2" id="KW-0378">Hydrolase</keyword>
<dbReference type="Proteomes" id="UP001214854">
    <property type="component" value="Unassembled WGS sequence"/>
</dbReference>
<dbReference type="NCBIfam" id="TIGR00277">
    <property type="entry name" value="HDIG"/>
    <property type="match status" value="1"/>
</dbReference>
<dbReference type="SUPFAM" id="SSF109604">
    <property type="entry name" value="HD-domain/PDEase-like"/>
    <property type="match status" value="1"/>
</dbReference>
<keyword evidence="5" id="KW-1185">Reference proteome</keyword>
<dbReference type="Pfam" id="PF01966">
    <property type="entry name" value="HD"/>
    <property type="match status" value="1"/>
</dbReference>
<organism evidence="4 5">
    <name type="scientific">Asticcacaulis aquaticus</name>
    <dbReference type="NCBI Taxonomy" id="2984212"/>
    <lineage>
        <taxon>Bacteria</taxon>
        <taxon>Pseudomonadati</taxon>
        <taxon>Pseudomonadota</taxon>
        <taxon>Alphaproteobacteria</taxon>
        <taxon>Caulobacterales</taxon>
        <taxon>Caulobacteraceae</taxon>
        <taxon>Asticcacaulis</taxon>
    </lineage>
</organism>
<dbReference type="RefSeq" id="WP_272747939.1">
    <property type="nucleotide sequence ID" value="NZ_JAQQKX010000006.1"/>
</dbReference>
<gene>
    <name evidence="4" type="ORF">PQU92_09300</name>
</gene>
<proteinExistence type="inferred from homology"/>
<dbReference type="PANTHER" id="PTHR11373">
    <property type="entry name" value="DEOXYNUCLEOSIDE TRIPHOSPHATE TRIPHOSPHOHYDROLASE"/>
    <property type="match status" value="1"/>
</dbReference>
<dbReference type="CDD" id="cd00077">
    <property type="entry name" value="HDc"/>
    <property type="match status" value="1"/>
</dbReference>
<comment type="caution">
    <text evidence="4">The sequence shown here is derived from an EMBL/GenBank/DDBJ whole genome shotgun (WGS) entry which is preliminary data.</text>
</comment>
<dbReference type="Pfam" id="PF13286">
    <property type="entry name" value="HD_assoc"/>
    <property type="match status" value="1"/>
</dbReference>